<dbReference type="EMBL" id="JADEWB010000089">
    <property type="protein sequence ID" value="MBE9237327.1"/>
    <property type="molecule type" value="Genomic_DNA"/>
</dbReference>
<evidence type="ECO:0000256" key="2">
    <source>
        <dbReference type="ARBA" id="ARBA00022898"/>
    </source>
</evidence>
<dbReference type="Proteomes" id="UP000606776">
    <property type="component" value="Unassembled WGS sequence"/>
</dbReference>
<sequence length="675" mass="75795">MKTIAIVQARMGSTRFPNKVMRPILGVPMIQLLLDRLSQSKLVDRIILATSENINNQPLVTHVRNLGYEVYQGSEDDVLDRYYQVASIHQPEIVVRITGDCPLVDPELVDQAISTWQRSNVDYVSNTNPPTYPDGLDVEVFSFIALTQAWQEASQPQEREHVTPYIRESGKFKLLNIPHIENCSSKRWTVDEPEDFEVIKNVFEHFAPLRQFSWLQVLELEQQQPGLFAANQHLTRNEGATLGKGQKLWKRAKRVIPGGNMLLSKRAEMFLPEKWPAYFSKAKGCHVWDLDGRKYVDMSIMGIGTNILGYGHPDVDEAVRQTVALGNMSTFNCPEEVYLAEKLVELHPWSDMVRFARSGGEANAIAIRIARAASGRDKVAICGYHGWHDWYLAANLGDEQNLAGHLLPGLDPKGVPQSLRDTVYPFNYNRIEELQALVAAHDIGVIKMEVSRNEPPQPGFLKQVRKLATDRGIVLIFDECTSGFRQTLGGLHKLYGVDPDIAMFGKALGNGYAITAIVGRREVMEAAQSTFISSTFWTERIGPTAGLKTLDVMEKTRSWEKITETGKFIGEQWQHLATKYNLAIKIFGLPALVSFSFSSVHILAYKTLITQEMLTQGYLAGTSVYVCTEHSREIIQGYLEAIEPVFSLIAECENGRDVSTLLKGPVCHSGFKRLN</sequence>
<dbReference type="InterPro" id="IPR029044">
    <property type="entry name" value="Nucleotide-diphossugar_trans"/>
</dbReference>
<dbReference type="SUPFAM" id="SSF53448">
    <property type="entry name" value="Nucleotide-diphospho-sugar transferases"/>
    <property type="match status" value="1"/>
</dbReference>
<dbReference type="PANTHER" id="PTHR43713:SF3">
    <property type="entry name" value="GLUTAMATE-1-SEMIALDEHYDE 2,1-AMINOMUTASE 1, CHLOROPLASTIC-RELATED"/>
    <property type="match status" value="1"/>
</dbReference>
<dbReference type="InterPro" id="IPR015422">
    <property type="entry name" value="PyrdxlP-dep_Trfase_small"/>
</dbReference>
<dbReference type="Gene3D" id="3.90.550.10">
    <property type="entry name" value="Spore Coat Polysaccharide Biosynthesis Protein SpsA, Chain A"/>
    <property type="match status" value="1"/>
</dbReference>
<organism evidence="3 4">
    <name type="scientific">Sphaerospermopsis aphanizomenoides LEGE 00250</name>
    <dbReference type="NCBI Taxonomy" id="2777972"/>
    <lineage>
        <taxon>Bacteria</taxon>
        <taxon>Bacillati</taxon>
        <taxon>Cyanobacteriota</taxon>
        <taxon>Cyanophyceae</taxon>
        <taxon>Nostocales</taxon>
        <taxon>Aphanizomenonaceae</taxon>
        <taxon>Sphaerospermopsis</taxon>
        <taxon>Sphaerospermopsis aphanizomenoides</taxon>
    </lineage>
</organism>
<dbReference type="Pfam" id="PF00202">
    <property type="entry name" value="Aminotran_3"/>
    <property type="match status" value="1"/>
</dbReference>
<evidence type="ECO:0000313" key="3">
    <source>
        <dbReference type="EMBL" id="MBE9237327.1"/>
    </source>
</evidence>
<dbReference type="SUPFAM" id="SSF53383">
    <property type="entry name" value="PLP-dependent transferases"/>
    <property type="match status" value="1"/>
</dbReference>
<name>A0ABR9VGU3_9CYAN</name>
<evidence type="ECO:0000256" key="1">
    <source>
        <dbReference type="ARBA" id="ARBA00001933"/>
    </source>
</evidence>
<keyword evidence="3" id="KW-0808">Transferase</keyword>
<dbReference type="PANTHER" id="PTHR43713">
    <property type="entry name" value="GLUTAMATE-1-SEMIALDEHYDE 2,1-AMINOMUTASE"/>
    <property type="match status" value="1"/>
</dbReference>
<evidence type="ECO:0000313" key="4">
    <source>
        <dbReference type="Proteomes" id="UP000606776"/>
    </source>
</evidence>
<dbReference type="RefSeq" id="WP_193943233.1">
    <property type="nucleotide sequence ID" value="NZ_JADEWB010000089.1"/>
</dbReference>
<dbReference type="InterPro" id="IPR003329">
    <property type="entry name" value="Cytidylyl_trans"/>
</dbReference>
<dbReference type="Pfam" id="PF02348">
    <property type="entry name" value="CTP_transf_3"/>
    <property type="match status" value="1"/>
</dbReference>
<comment type="cofactor">
    <cofactor evidence="1">
        <name>pyridoxal 5'-phosphate</name>
        <dbReference type="ChEBI" id="CHEBI:597326"/>
    </cofactor>
</comment>
<reference evidence="3 4" key="1">
    <citation type="submission" date="2020-10" db="EMBL/GenBank/DDBJ databases">
        <authorList>
            <person name="Castelo-Branco R."/>
            <person name="Eusebio N."/>
            <person name="Adriana R."/>
            <person name="Vieira A."/>
            <person name="Brugerolle De Fraissinette N."/>
            <person name="Rezende De Castro R."/>
            <person name="Schneider M.P."/>
            <person name="Vasconcelos V."/>
            <person name="Leao P.N."/>
        </authorList>
    </citation>
    <scope>NUCLEOTIDE SEQUENCE [LARGE SCALE GENOMIC DNA]</scope>
    <source>
        <strain evidence="3 4">LEGE 00250</strain>
    </source>
</reference>
<keyword evidence="4" id="KW-1185">Reference proteome</keyword>
<gene>
    <name evidence="3" type="ORF">IQ227_15145</name>
</gene>
<keyword evidence="3" id="KW-0032">Aminotransferase</keyword>
<dbReference type="GO" id="GO:0008483">
    <property type="term" value="F:transaminase activity"/>
    <property type="evidence" value="ECO:0007669"/>
    <property type="project" value="UniProtKB-KW"/>
</dbReference>
<dbReference type="CDD" id="cd02518">
    <property type="entry name" value="GT2_SpsF"/>
    <property type="match status" value="1"/>
</dbReference>
<dbReference type="Gene3D" id="3.40.640.10">
    <property type="entry name" value="Type I PLP-dependent aspartate aminotransferase-like (Major domain)"/>
    <property type="match status" value="1"/>
</dbReference>
<dbReference type="InterPro" id="IPR005814">
    <property type="entry name" value="Aminotrans_3"/>
</dbReference>
<comment type="caution">
    <text evidence="3">The sequence shown here is derived from an EMBL/GenBank/DDBJ whole genome shotgun (WGS) entry which is preliminary data.</text>
</comment>
<accession>A0ABR9VGU3</accession>
<dbReference type="InterPro" id="IPR015424">
    <property type="entry name" value="PyrdxlP-dep_Trfase"/>
</dbReference>
<protein>
    <submittedName>
        <fullName evidence="3">Aminotransferase class III-fold pyridoxal phosphate-dependent enzyme</fullName>
    </submittedName>
</protein>
<dbReference type="Gene3D" id="3.90.1150.10">
    <property type="entry name" value="Aspartate Aminotransferase, domain 1"/>
    <property type="match status" value="1"/>
</dbReference>
<proteinExistence type="predicted"/>
<keyword evidence="2" id="KW-0663">Pyridoxal phosphate</keyword>
<dbReference type="InterPro" id="IPR015421">
    <property type="entry name" value="PyrdxlP-dep_Trfase_major"/>
</dbReference>